<dbReference type="EMBL" id="CAJVPP010003248">
    <property type="protein sequence ID" value="CAG8624752.1"/>
    <property type="molecule type" value="Genomic_DNA"/>
</dbReference>
<sequence>IKSILIDHISKHGDLNVTSQRLIEEIKSLRLATETPSTATISAINHSILRNTINEHAFLAATGALAYWKMSHSKFREIVPRIVEYYLVHQFAIRLGMHLRAHFRLLGAEPTNRTDPAEHIDLDSLLGEDPVVARNRAEWQANVTALYGILDREISK</sequence>
<organism evidence="1 2">
    <name type="scientific">Funneliformis mosseae</name>
    <name type="common">Endomycorrhizal fungus</name>
    <name type="synonym">Glomus mosseae</name>
    <dbReference type="NCBI Taxonomy" id="27381"/>
    <lineage>
        <taxon>Eukaryota</taxon>
        <taxon>Fungi</taxon>
        <taxon>Fungi incertae sedis</taxon>
        <taxon>Mucoromycota</taxon>
        <taxon>Glomeromycotina</taxon>
        <taxon>Glomeromycetes</taxon>
        <taxon>Glomerales</taxon>
        <taxon>Glomeraceae</taxon>
        <taxon>Funneliformis</taxon>
    </lineage>
</organism>
<evidence type="ECO:0000313" key="1">
    <source>
        <dbReference type="EMBL" id="CAG8624752.1"/>
    </source>
</evidence>
<accession>A0A9N9GP72</accession>
<evidence type="ECO:0000313" key="2">
    <source>
        <dbReference type="Proteomes" id="UP000789375"/>
    </source>
</evidence>
<comment type="caution">
    <text evidence="1">The sequence shown here is derived from an EMBL/GenBank/DDBJ whole genome shotgun (WGS) entry which is preliminary data.</text>
</comment>
<name>A0A9N9GP72_FUNMO</name>
<proteinExistence type="predicted"/>
<dbReference type="AlphaFoldDB" id="A0A9N9GP72"/>
<feature type="non-terminal residue" evidence="1">
    <location>
        <position position="156"/>
    </location>
</feature>
<dbReference type="Proteomes" id="UP000789375">
    <property type="component" value="Unassembled WGS sequence"/>
</dbReference>
<keyword evidence="2" id="KW-1185">Reference proteome</keyword>
<reference evidence="1" key="1">
    <citation type="submission" date="2021-06" db="EMBL/GenBank/DDBJ databases">
        <authorList>
            <person name="Kallberg Y."/>
            <person name="Tangrot J."/>
            <person name="Rosling A."/>
        </authorList>
    </citation>
    <scope>NUCLEOTIDE SEQUENCE</scope>
    <source>
        <strain evidence="1">87-6 pot B 2015</strain>
    </source>
</reference>
<gene>
    <name evidence="1" type="ORF">FMOSSE_LOCUS10175</name>
</gene>
<protein>
    <submittedName>
        <fullName evidence="1">286_t:CDS:1</fullName>
    </submittedName>
</protein>